<evidence type="ECO:0000313" key="3">
    <source>
        <dbReference type="EMBL" id="TXB97054.1"/>
    </source>
</evidence>
<feature type="compositionally biased region" description="Basic and acidic residues" evidence="1">
    <location>
        <begin position="1"/>
        <end position="15"/>
    </location>
</feature>
<dbReference type="EMBL" id="VMNF01000014">
    <property type="protein sequence ID" value="TXB97054.1"/>
    <property type="molecule type" value="Genomic_DNA"/>
</dbReference>
<comment type="caution">
    <text evidence="3">The sequence shown here is derived from an EMBL/GenBank/DDBJ whole genome shotgun (WGS) entry which is preliminary data.</text>
</comment>
<reference evidence="3 4" key="1">
    <citation type="submission" date="2019-07" db="EMBL/GenBank/DDBJ databases">
        <title>The First High-Quality Draft Genome Sequence of the Causal Agent of the Current Panama Disease Epidemic.</title>
        <authorList>
            <person name="Warmington R.J."/>
            <person name="Kay W."/>
            <person name="Jeffries A."/>
            <person name="Bebber D."/>
            <person name="Moore K."/>
            <person name="Studholme D.J."/>
        </authorList>
    </citation>
    <scope>NUCLEOTIDE SEQUENCE [LARGE SCALE GENOMIC DNA]</scope>
    <source>
        <strain evidence="3 4">TR4</strain>
    </source>
</reference>
<keyword evidence="2" id="KW-0812">Transmembrane</keyword>
<dbReference type="AlphaFoldDB" id="A0A5C6SE56"/>
<feature type="compositionally biased region" description="Basic and acidic residues" evidence="1">
    <location>
        <begin position="33"/>
        <end position="42"/>
    </location>
</feature>
<proteinExistence type="predicted"/>
<dbReference type="Proteomes" id="UP000321331">
    <property type="component" value="Unassembled WGS sequence"/>
</dbReference>
<accession>A0A5C6SE56</accession>
<sequence length="119" mass="13270">MRNQRQVDENGELKHQTFPSSTISGPNGNDQNTEERKVTKSRMDDILNPQAVSLRSQTVPLWDSSNALGDICITLAALLVWKVPVASIQYIDPSLAMCIALLSMYFTYRLMLVASTILL</sequence>
<organism evidence="3 4">
    <name type="scientific">Fusarium oxysporum f. sp. cubense</name>
    <dbReference type="NCBI Taxonomy" id="61366"/>
    <lineage>
        <taxon>Eukaryota</taxon>
        <taxon>Fungi</taxon>
        <taxon>Dikarya</taxon>
        <taxon>Ascomycota</taxon>
        <taxon>Pezizomycotina</taxon>
        <taxon>Sordariomycetes</taxon>
        <taxon>Hypocreomycetidae</taxon>
        <taxon>Hypocreales</taxon>
        <taxon>Nectriaceae</taxon>
        <taxon>Fusarium</taxon>
        <taxon>Fusarium oxysporum species complex</taxon>
    </lineage>
</organism>
<keyword evidence="2" id="KW-1133">Transmembrane helix</keyword>
<evidence type="ECO:0000313" key="4">
    <source>
        <dbReference type="Proteomes" id="UP000321331"/>
    </source>
</evidence>
<feature type="region of interest" description="Disordered" evidence="1">
    <location>
        <begin position="1"/>
        <end position="42"/>
    </location>
</feature>
<name>A0A5C6SE56_FUSOC</name>
<evidence type="ECO:0000256" key="2">
    <source>
        <dbReference type="SAM" id="Phobius"/>
    </source>
</evidence>
<feature type="compositionally biased region" description="Polar residues" evidence="1">
    <location>
        <begin position="17"/>
        <end position="31"/>
    </location>
</feature>
<protein>
    <submittedName>
        <fullName evidence="3">Uncharacterized protein</fullName>
    </submittedName>
</protein>
<evidence type="ECO:0000256" key="1">
    <source>
        <dbReference type="SAM" id="MobiDB-lite"/>
    </source>
</evidence>
<keyword evidence="2" id="KW-0472">Membrane</keyword>
<feature type="transmembrane region" description="Helical" evidence="2">
    <location>
        <begin position="95"/>
        <end position="118"/>
    </location>
</feature>
<gene>
    <name evidence="3" type="ORF">FocTR4_00011838</name>
</gene>